<feature type="transmembrane region" description="Helical" evidence="6">
    <location>
        <begin position="235"/>
        <end position="258"/>
    </location>
</feature>
<dbReference type="OrthoDB" id="5294024at2759"/>
<evidence type="ECO:0000256" key="5">
    <source>
        <dbReference type="ARBA" id="ARBA00023136"/>
    </source>
</evidence>
<organism evidence="7 8">
    <name type="scientific">Aspergillus parasiticus (strain ATCC 56775 / NRRL 5862 / SRRC 143 / SU-1)</name>
    <dbReference type="NCBI Taxonomy" id="1403190"/>
    <lineage>
        <taxon>Eukaryota</taxon>
        <taxon>Fungi</taxon>
        <taxon>Dikarya</taxon>
        <taxon>Ascomycota</taxon>
        <taxon>Pezizomycotina</taxon>
        <taxon>Eurotiomycetes</taxon>
        <taxon>Eurotiomycetidae</taxon>
        <taxon>Eurotiales</taxon>
        <taxon>Aspergillaceae</taxon>
        <taxon>Aspergillus</taxon>
        <taxon>Aspergillus subgen. Circumdati</taxon>
    </lineage>
</organism>
<feature type="transmembrane region" description="Helical" evidence="6">
    <location>
        <begin position="122"/>
        <end position="141"/>
    </location>
</feature>
<evidence type="ECO:0000256" key="4">
    <source>
        <dbReference type="ARBA" id="ARBA00022989"/>
    </source>
</evidence>
<evidence type="ECO:0000313" key="8">
    <source>
        <dbReference type="Proteomes" id="UP000033540"/>
    </source>
</evidence>
<proteinExistence type="inferred from homology"/>
<dbReference type="EMBL" id="JZEE01000155">
    <property type="protein sequence ID" value="KJK67957.1"/>
    <property type="molecule type" value="Genomic_DNA"/>
</dbReference>
<dbReference type="InterPro" id="IPR039020">
    <property type="entry name" value="PaxB-like"/>
</dbReference>
<dbReference type="Proteomes" id="UP000033540">
    <property type="component" value="Unassembled WGS sequence"/>
</dbReference>
<reference evidence="7 8" key="1">
    <citation type="submission" date="2015-02" db="EMBL/GenBank/DDBJ databases">
        <title>Draft genome sequence of Aspergillus parasiticus SU-1.</title>
        <authorList>
            <person name="Yu J."/>
            <person name="Fedorova N."/>
            <person name="Yin Y."/>
            <person name="Losada L."/>
            <person name="Zafar N."/>
            <person name="Taujale R."/>
            <person name="Ehrlich K.C."/>
            <person name="Bhatnagar D."/>
            <person name="Cleveland T.E."/>
            <person name="Bennett J.W."/>
            <person name="Nierman W.C."/>
        </authorList>
    </citation>
    <scope>NUCLEOTIDE SEQUENCE [LARGE SCALE GENOMIC DNA]</scope>
    <source>
        <strain evidence="8">ATCC 56775 / NRRL 5862 / SRRC 143 / SU-1</strain>
    </source>
</reference>
<dbReference type="GO" id="GO:0016020">
    <property type="term" value="C:membrane"/>
    <property type="evidence" value="ECO:0007669"/>
    <property type="project" value="UniProtKB-SubCell"/>
</dbReference>
<keyword evidence="3 6" id="KW-0812">Transmembrane</keyword>
<comment type="similarity">
    <text evidence="2">Belongs to the paxB family.</text>
</comment>
<evidence type="ECO:0000256" key="6">
    <source>
        <dbReference type="SAM" id="Phobius"/>
    </source>
</evidence>
<feature type="transmembrane region" description="Helical" evidence="6">
    <location>
        <begin position="205"/>
        <end position="223"/>
    </location>
</feature>
<dbReference type="PANTHER" id="PTHR42038">
    <property type="match status" value="1"/>
</dbReference>
<keyword evidence="5 6" id="KW-0472">Membrane</keyword>
<evidence type="ECO:0000313" key="7">
    <source>
        <dbReference type="EMBL" id="KJK67957.1"/>
    </source>
</evidence>
<feature type="transmembrane region" description="Helical" evidence="6">
    <location>
        <begin position="62"/>
        <end position="83"/>
    </location>
</feature>
<name>A0A0F0IMJ8_ASPPU</name>
<dbReference type="PANTHER" id="PTHR42038:SF4">
    <property type="entry name" value="INTEGRAL MEMBRANE PROTEIN"/>
    <property type="match status" value="1"/>
</dbReference>
<feature type="transmembrane region" description="Helical" evidence="6">
    <location>
        <begin position="153"/>
        <end position="173"/>
    </location>
</feature>
<dbReference type="GO" id="GO:0016829">
    <property type="term" value="F:lyase activity"/>
    <property type="evidence" value="ECO:0007669"/>
    <property type="project" value="InterPro"/>
</dbReference>
<dbReference type="Pfam" id="PF25129">
    <property type="entry name" value="Pyr4-TMTC"/>
    <property type="match status" value="2"/>
</dbReference>
<evidence type="ECO:0000256" key="2">
    <source>
        <dbReference type="ARBA" id="ARBA00006757"/>
    </source>
</evidence>
<comment type="caution">
    <text evidence="7">The sequence shown here is derived from an EMBL/GenBank/DDBJ whole genome shotgun (WGS) entry which is preliminary data.</text>
</comment>
<dbReference type="AlphaFoldDB" id="A0A0F0IMJ8"/>
<evidence type="ECO:0000256" key="3">
    <source>
        <dbReference type="ARBA" id="ARBA00022692"/>
    </source>
</evidence>
<protein>
    <submittedName>
        <fullName evidence="7">Uncharacterized protein</fullName>
    </submittedName>
</protein>
<feature type="transmembrane region" description="Helical" evidence="6">
    <location>
        <begin position="89"/>
        <end position="110"/>
    </location>
</feature>
<accession>A0A0F0IMJ8</accession>
<gene>
    <name evidence="7" type="ORF">P875_00108787</name>
</gene>
<comment type="subcellular location">
    <subcellularLocation>
        <location evidence="1">Membrane</location>
        <topology evidence="1">Multi-pass membrane protein</topology>
    </subcellularLocation>
</comment>
<evidence type="ECO:0000256" key="1">
    <source>
        <dbReference type="ARBA" id="ARBA00004141"/>
    </source>
</evidence>
<feature type="transmembrane region" description="Helical" evidence="6">
    <location>
        <begin position="29"/>
        <end position="50"/>
    </location>
</feature>
<sequence>MSDFKLAHQVGHLIVQPADLQYNPPESYLFIQDGLIVACGILYAMCYFFCMLRAYRDKAYPGASYGGIQYLCLTMAYEIYYAFTTTSTWFEKLAFLVWFEFDLGFAAIAIQHAHSPDQRKRLYRNMICGVLAGVLFLRWLAKVYPDEREQITAYWTGIILQFPIGWLCLYSLWKNHDTSGHSLEMWYVPFLNMLTQRSFAEGLRVTRYLGCFTAYGVFFWRYLNVPQNWAYVGSAWSIWTIVLTLIPETLYPFVYVWVFKTRKAKPE</sequence>
<keyword evidence="4 6" id="KW-1133">Transmembrane helix</keyword>